<dbReference type="Pfam" id="PF23552">
    <property type="entry name" value="ParB_C"/>
    <property type="match status" value="1"/>
</dbReference>
<keyword evidence="2" id="KW-0159">Chromosome partition</keyword>
<dbReference type="NCBIfam" id="TIGR00180">
    <property type="entry name" value="parB_part"/>
    <property type="match status" value="1"/>
</dbReference>
<dbReference type="Proteomes" id="UP000178449">
    <property type="component" value="Unassembled WGS sequence"/>
</dbReference>
<dbReference type="InterPro" id="IPR004437">
    <property type="entry name" value="ParB/RepB/Spo0J"/>
</dbReference>
<comment type="similarity">
    <text evidence="1">Belongs to the ParB family.</text>
</comment>
<evidence type="ECO:0000256" key="1">
    <source>
        <dbReference type="ARBA" id="ARBA00006295"/>
    </source>
</evidence>
<dbReference type="PANTHER" id="PTHR33375:SF1">
    <property type="entry name" value="CHROMOSOME-PARTITIONING PROTEIN PARB-RELATED"/>
    <property type="match status" value="1"/>
</dbReference>
<dbReference type="InterPro" id="IPR057240">
    <property type="entry name" value="ParB_dimer_C"/>
</dbReference>
<dbReference type="GO" id="GO:0005694">
    <property type="term" value="C:chromosome"/>
    <property type="evidence" value="ECO:0007669"/>
    <property type="project" value="TreeGrafter"/>
</dbReference>
<evidence type="ECO:0000256" key="3">
    <source>
        <dbReference type="ARBA" id="ARBA00023125"/>
    </source>
</evidence>
<reference evidence="6 7" key="1">
    <citation type="journal article" date="2016" name="Nat. Commun.">
        <title>Thousands of microbial genomes shed light on interconnected biogeochemical processes in an aquifer system.</title>
        <authorList>
            <person name="Anantharaman K."/>
            <person name="Brown C.T."/>
            <person name="Hug L.A."/>
            <person name="Sharon I."/>
            <person name="Castelle C.J."/>
            <person name="Probst A.J."/>
            <person name="Thomas B.C."/>
            <person name="Singh A."/>
            <person name="Wilkins M.J."/>
            <person name="Karaoz U."/>
            <person name="Brodie E.L."/>
            <person name="Williams K.H."/>
            <person name="Hubbard S.S."/>
            <person name="Banfield J.F."/>
        </authorList>
    </citation>
    <scope>NUCLEOTIDE SEQUENCE [LARGE SCALE GENOMIC DNA]</scope>
</reference>
<dbReference type="STRING" id="1817772.A2527_01800"/>
<feature type="domain" description="ParB-like N-terminal" evidence="5">
    <location>
        <begin position="30"/>
        <end position="120"/>
    </location>
</feature>
<dbReference type="Pfam" id="PF17762">
    <property type="entry name" value="HTH_ParB"/>
    <property type="match status" value="1"/>
</dbReference>
<comment type="caution">
    <text evidence="6">The sequence shown here is derived from an EMBL/GenBank/DDBJ whole genome shotgun (WGS) entry which is preliminary data.</text>
</comment>
<dbReference type="FunFam" id="1.10.10.2830:FF:000001">
    <property type="entry name" value="Chromosome partitioning protein ParB"/>
    <property type="match status" value="1"/>
</dbReference>
<evidence type="ECO:0000313" key="7">
    <source>
        <dbReference type="Proteomes" id="UP000178449"/>
    </source>
</evidence>
<organism evidence="6 7">
    <name type="scientific">Candidatus Lambdaproteobacteria bacterium RIFOXYD2_FULL_50_16</name>
    <dbReference type="NCBI Taxonomy" id="1817772"/>
    <lineage>
        <taxon>Bacteria</taxon>
        <taxon>Pseudomonadati</taxon>
        <taxon>Pseudomonadota</taxon>
        <taxon>Candidatus Lambdaproteobacteria</taxon>
    </lineage>
</organism>
<dbReference type="GO" id="GO:0003677">
    <property type="term" value="F:DNA binding"/>
    <property type="evidence" value="ECO:0007669"/>
    <property type="project" value="UniProtKB-KW"/>
</dbReference>
<accession>A0A1F6GEF3</accession>
<gene>
    <name evidence="6" type="ORF">A2527_01800</name>
</gene>
<dbReference type="Gene3D" id="1.10.10.2830">
    <property type="match status" value="1"/>
</dbReference>
<dbReference type="SUPFAM" id="SSF110849">
    <property type="entry name" value="ParB/Sulfiredoxin"/>
    <property type="match status" value="1"/>
</dbReference>
<dbReference type="InterPro" id="IPR003115">
    <property type="entry name" value="ParB_N"/>
</dbReference>
<dbReference type="EMBL" id="MFNE01000012">
    <property type="protein sequence ID" value="OGG96474.1"/>
    <property type="molecule type" value="Genomic_DNA"/>
</dbReference>
<proteinExistence type="inferred from homology"/>
<evidence type="ECO:0000313" key="6">
    <source>
        <dbReference type="EMBL" id="OGG96474.1"/>
    </source>
</evidence>
<evidence type="ECO:0000256" key="2">
    <source>
        <dbReference type="ARBA" id="ARBA00022829"/>
    </source>
</evidence>
<comment type="function">
    <text evidence="4">Involved in chromosome partition. Localize to both poles of the predivisional cell following completion of DNA replication. Binds to the DNA origin of replication.</text>
</comment>
<dbReference type="SMART" id="SM00470">
    <property type="entry name" value="ParB"/>
    <property type="match status" value="1"/>
</dbReference>
<dbReference type="Gene3D" id="3.90.1530.30">
    <property type="match status" value="1"/>
</dbReference>
<dbReference type="GO" id="GO:0007059">
    <property type="term" value="P:chromosome segregation"/>
    <property type="evidence" value="ECO:0007669"/>
    <property type="project" value="UniProtKB-KW"/>
</dbReference>
<dbReference type="CDD" id="cd16393">
    <property type="entry name" value="SPO0J_N"/>
    <property type="match status" value="1"/>
</dbReference>
<sequence length="284" mass="31872">MSERKALGRGFSALLQPAKDIAPGEADLVKQLKIDQITLNPWQPRDHFDESRLAELAQSIRIKGVIQPVLVRKNPQGGYELIAGERRLRASKLAGFDEIPAVIKDILDQDILEIALIENLQRADLNPVEEAKAYKNLLEQHSYTQDKLAQRIGKNRSTIANLLRLLALPAEILNDLTEGRISQGHGRALLSVEDPKRRLELRDKTLAEDLSVRQLEQLAAQKPTPKDPVAPVKISPEFELLRQKLEGRLSTHVKIKPKGKGGKIELNFSDLNDFNRILGLLNQK</sequence>
<name>A0A1F6GEF3_9PROT</name>
<evidence type="ECO:0000259" key="5">
    <source>
        <dbReference type="SMART" id="SM00470"/>
    </source>
</evidence>
<protein>
    <recommendedName>
        <fullName evidence="5">ParB-like N-terminal domain-containing protein</fullName>
    </recommendedName>
</protein>
<evidence type="ECO:0000256" key="4">
    <source>
        <dbReference type="ARBA" id="ARBA00025472"/>
    </source>
</evidence>
<dbReference type="InterPro" id="IPR041468">
    <property type="entry name" value="HTH_ParB/Spo0J"/>
</dbReference>
<dbReference type="PANTHER" id="PTHR33375">
    <property type="entry name" value="CHROMOSOME-PARTITIONING PROTEIN PARB-RELATED"/>
    <property type="match status" value="1"/>
</dbReference>
<dbReference type="AlphaFoldDB" id="A0A1F6GEF3"/>
<dbReference type="InterPro" id="IPR050336">
    <property type="entry name" value="Chromosome_partition/occlusion"/>
</dbReference>
<dbReference type="FunFam" id="3.90.1530.30:FF:000001">
    <property type="entry name" value="Chromosome partitioning protein ParB"/>
    <property type="match status" value="1"/>
</dbReference>
<dbReference type="InterPro" id="IPR036086">
    <property type="entry name" value="ParB/Sulfiredoxin_sf"/>
</dbReference>
<dbReference type="SUPFAM" id="SSF109709">
    <property type="entry name" value="KorB DNA-binding domain-like"/>
    <property type="match status" value="1"/>
</dbReference>
<keyword evidence="3" id="KW-0238">DNA-binding</keyword>
<dbReference type="Pfam" id="PF02195">
    <property type="entry name" value="ParB_N"/>
    <property type="match status" value="1"/>
</dbReference>